<evidence type="ECO:0000256" key="4">
    <source>
        <dbReference type="ARBA" id="ARBA00023242"/>
    </source>
</evidence>
<comment type="subcellular location">
    <subcellularLocation>
        <location evidence="1 5 6">Nucleus</location>
    </subcellularLocation>
</comment>
<dbReference type="InterPro" id="IPR051000">
    <property type="entry name" value="Homeobox_DNA-bind_prot"/>
</dbReference>
<dbReference type="GO" id="GO:0005634">
    <property type="term" value="C:nucleus"/>
    <property type="evidence" value="ECO:0007669"/>
    <property type="project" value="UniProtKB-SubCell"/>
</dbReference>
<dbReference type="GO" id="GO:0030154">
    <property type="term" value="P:cell differentiation"/>
    <property type="evidence" value="ECO:0007669"/>
    <property type="project" value="TreeGrafter"/>
</dbReference>
<dbReference type="Gene3D" id="1.10.10.60">
    <property type="entry name" value="Homeodomain-like"/>
    <property type="match status" value="1"/>
</dbReference>
<keyword evidence="3 5" id="KW-0371">Homeobox</keyword>
<dbReference type="PROSITE" id="PS50071">
    <property type="entry name" value="HOMEOBOX_2"/>
    <property type="match status" value="1"/>
</dbReference>
<feature type="region of interest" description="Disordered" evidence="7">
    <location>
        <begin position="425"/>
        <end position="450"/>
    </location>
</feature>
<organism evidence="9 10">
    <name type="scientific">Umbelopsis ramanniana AG</name>
    <dbReference type="NCBI Taxonomy" id="1314678"/>
    <lineage>
        <taxon>Eukaryota</taxon>
        <taxon>Fungi</taxon>
        <taxon>Fungi incertae sedis</taxon>
        <taxon>Mucoromycota</taxon>
        <taxon>Mucoromycotina</taxon>
        <taxon>Umbelopsidomycetes</taxon>
        <taxon>Umbelopsidales</taxon>
        <taxon>Umbelopsidaceae</taxon>
        <taxon>Umbelopsis</taxon>
    </lineage>
</organism>
<dbReference type="GO" id="GO:0000981">
    <property type="term" value="F:DNA-binding transcription factor activity, RNA polymerase II-specific"/>
    <property type="evidence" value="ECO:0007669"/>
    <property type="project" value="InterPro"/>
</dbReference>
<dbReference type="InterPro" id="IPR009057">
    <property type="entry name" value="Homeodomain-like_sf"/>
</dbReference>
<name>A0AAD5E9N4_UMBRA</name>
<dbReference type="PANTHER" id="PTHR24324">
    <property type="entry name" value="HOMEOBOX PROTEIN HHEX"/>
    <property type="match status" value="1"/>
</dbReference>
<evidence type="ECO:0000256" key="1">
    <source>
        <dbReference type="ARBA" id="ARBA00004123"/>
    </source>
</evidence>
<feature type="compositionally biased region" description="Low complexity" evidence="7">
    <location>
        <begin position="36"/>
        <end position="48"/>
    </location>
</feature>
<feature type="region of interest" description="Disordered" evidence="7">
    <location>
        <begin position="225"/>
        <end position="247"/>
    </location>
</feature>
<feature type="compositionally biased region" description="Polar residues" evidence="7">
    <location>
        <begin position="1"/>
        <end position="16"/>
    </location>
</feature>
<feature type="compositionally biased region" description="Low complexity" evidence="7">
    <location>
        <begin position="438"/>
        <end position="450"/>
    </location>
</feature>
<dbReference type="SUPFAM" id="SSF46689">
    <property type="entry name" value="Homeodomain-like"/>
    <property type="match status" value="1"/>
</dbReference>
<dbReference type="PRINTS" id="PR00031">
    <property type="entry name" value="HTHREPRESSR"/>
</dbReference>
<dbReference type="CDD" id="cd00086">
    <property type="entry name" value="homeodomain"/>
    <property type="match status" value="1"/>
</dbReference>
<gene>
    <name evidence="9" type="ORF">K450DRAFT_199697</name>
</gene>
<dbReference type="InterPro" id="IPR001356">
    <property type="entry name" value="HD"/>
</dbReference>
<dbReference type="Pfam" id="PF24818">
    <property type="entry name" value="PH_TRF2_HOY1"/>
    <property type="match status" value="1"/>
</dbReference>
<keyword evidence="10" id="KW-1185">Reference proteome</keyword>
<reference evidence="9" key="1">
    <citation type="submission" date="2021-06" db="EMBL/GenBank/DDBJ databases">
        <authorList>
            <consortium name="DOE Joint Genome Institute"/>
            <person name="Mondo S.J."/>
            <person name="Amses K.R."/>
            <person name="Simmons D.R."/>
            <person name="Longcore J.E."/>
            <person name="Seto K."/>
            <person name="Alves G.H."/>
            <person name="Bonds A.E."/>
            <person name="Quandt C.A."/>
            <person name="Davis W.J."/>
            <person name="Chang Y."/>
            <person name="Letcher P.M."/>
            <person name="Powell M.J."/>
            <person name="Kuo A."/>
            <person name="Labutti K."/>
            <person name="Pangilinan J."/>
            <person name="Andreopoulos W."/>
            <person name="Tritt A."/>
            <person name="Riley R."/>
            <person name="Hundley H."/>
            <person name="Johnson J."/>
            <person name="Lipzen A."/>
            <person name="Barry K."/>
            <person name="Berbee M.L."/>
            <person name="Buchler N.E."/>
            <person name="Grigoriev I.V."/>
            <person name="Spatafora J.W."/>
            <person name="Stajich J.E."/>
            <person name="James T.Y."/>
        </authorList>
    </citation>
    <scope>NUCLEOTIDE SEQUENCE</scope>
    <source>
        <strain evidence="9">AG</strain>
    </source>
</reference>
<dbReference type="EMBL" id="MU620922">
    <property type="protein sequence ID" value="KAI8579229.1"/>
    <property type="molecule type" value="Genomic_DNA"/>
</dbReference>
<dbReference type="Pfam" id="PF00046">
    <property type="entry name" value="Homeodomain"/>
    <property type="match status" value="1"/>
</dbReference>
<feature type="DNA-binding region" description="Homeobox" evidence="5">
    <location>
        <begin position="75"/>
        <end position="134"/>
    </location>
</feature>
<evidence type="ECO:0000256" key="3">
    <source>
        <dbReference type="ARBA" id="ARBA00023155"/>
    </source>
</evidence>
<proteinExistence type="predicted"/>
<reference evidence="9" key="2">
    <citation type="journal article" date="2022" name="Proc. Natl. Acad. Sci. U.S.A.">
        <title>Diploid-dominant life cycles characterize the early evolution of Fungi.</title>
        <authorList>
            <person name="Amses K.R."/>
            <person name="Simmons D.R."/>
            <person name="Longcore J.E."/>
            <person name="Mondo S.J."/>
            <person name="Seto K."/>
            <person name="Jeronimo G.H."/>
            <person name="Bonds A.E."/>
            <person name="Quandt C.A."/>
            <person name="Davis W.J."/>
            <person name="Chang Y."/>
            <person name="Federici B.A."/>
            <person name="Kuo A."/>
            <person name="LaButti K."/>
            <person name="Pangilinan J."/>
            <person name="Andreopoulos W."/>
            <person name="Tritt A."/>
            <person name="Riley R."/>
            <person name="Hundley H."/>
            <person name="Johnson J."/>
            <person name="Lipzen A."/>
            <person name="Barry K."/>
            <person name="Lang B.F."/>
            <person name="Cuomo C.A."/>
            <person name="Buchler N.E."/>
            <person name="Grigoriev I.V."/>
            <person name="Spatafora J.W."/>
            <person name="Stajich J.E."/>
            <person name="James T.Y."/>
        </authorList>
    </citation>
    <scope>NUCLEOTIDE SEQUENCE</scope>
    <source>
        <strain evidence="9">AG</strain>
    </source>
</reference>
<dbReference type="InterPro" id="IPR017970">
    <property type="entry name" value="Homeobox_CS"/>
</dbReference>
<dbReference type="GO" id="GO:0000978">
    <property type="term" value="F:RNA polymerase II cis-regulatory region sequence-specific DNA binding"/>
    <property type="evidence" value="ECO:0007669"/>
    <property type="project" value="TreeGrafter"/>
</dbReference>
<sequence length="498" mass="56039">MNTSKPEYTTTVKSTQPYNYTPPMPPYPDDSKAVDSESFNTSSSNQSEYSRDGGRPLPSAIVGSSGSNSNASGATPKKRTRATPEQLAVLEKTFMTNTSPNSRMRSNLAQELGMTERSIQIWFQNRRAKVKNMAKRAAILQEEAMRAQFMAASGYMPFYPPAYPSRQGHHYRPPVLPHHFRRARSSSDVMGAVRERARMRAHSVGGGLLNQMQNDMMPPPTATPWSSHFSPYHQQQPHYQPPPQPSGPEIDIADRHVMLDSGMSLDFFPASTLTIGTWKRMRIQSADLLCHYSLPLRRMIWHIQEQQRFKIEFPFDVIDRIVLVQDGELGRMDIQIRDPMNAVEFYMETGTLADGSIQWTQCRDFTEGREASQQLIHSIEGHAMELSKQLTRLASVELNLGPRMIIDSIIPVMDDPARDMFLTPGPSSSMEPEGYVDTTSTLSPSTTPTPTLVGPYSHDMAYTIDKSHPSNLPTTWDYSNTSVVQDAHMPFTYGPHYT</sequence>
<dbReference type="Proteomes" id="UP001206595">
    <property type="component" value="Unassembled WGS sequence"/>
</dbReference>
<dbReference type="RefSeq" id="XP_051444233.1">
    <property type="nucleotide sequence ID" value="XM_051584612.1"/>
</dbReference>
<dbReference type="GeneID" id="75909962"/>
<dbReference type="PANTHER" id="PTHR24324:SF5">
    <property type="entry name" value="HEMATOPOIETICALLY-EXPRESSED HOMEOBOX PROTEIN HHEX"/>
    <property type="match status" value="1"/>
</dbReference>
<evidence type="ECO:0000256" key="7">
    <source>
        <dbReference type="SAM" id="MobiDB-lite"/>
    </source>
</evidence>
<evidence type="ECO:0000259" key="8">
    <source>
        <dbReference type="PROSITE" id="PS50071"/>
    </source>
</evidence>
<evidence type="ECO:0000256" key="6">
    <source>
        <dbReference type="RuleBase" id="RU000682"/>
    </source>
</evidence>
<keyword evidence="2 5" id="KW-0238">DNA-binding</keyword>
<dbReference type="InterPro" id="IPR000047">
    <property type="entry name" value="HTH_motif"/>
</dbReference>
<feature type="region of interest" description="Disordered" evidence="7">
    <location>
        <begin position="1"/>
        <end position="85"/>
    </location>
</feature>
<evidence type="ECO:0000313" key="10">
    <source>
        <dbReference type="Proteomes" id="UP001206595"/>
    </source>
</evidence>
<dbReference type="InterPro" id="IPR057939">
    <property type="entry name" value="TRF2_HOY1_PH"/>
</dbReference>
<feature type="domain" description="Homeobox" evidence="8">
    <location>
        <begin position="73"/>
        <end position="133"/>
    </location>
</feature>
<evidence type="ECO:0000256" key="5">
    <source>
        <dbReference type="PROSITE-ProRule" id="PRU00108"/>
    </source>
</evidence>
<feature type="compositionally biased region" description="Low complexity" evidence="7">
    <location>
        <begin position="63"/>
        <end position="74"/>
    </location>
</feature>
<dbReference type="PROSITE" id="PS00027">
    <property type="entry name" value="HOMEOBOX_1"/>
    <property type="match status" value="1"/>
</dbReference>
<dbReference type="SMART" id="SM00389">
    <property type="entry name" value="HOX"/>
    <property type="match status" value="1"/>
</dbReference>
<accession>A0AAD5E9N4</accession>
<keyword evidence="4 5" id="KW-0539">Nucleus</keyword>
<evidence type="ECO:0000256" key="2">
    <source>
        <dbReference type="ARBA" id="ARBA00023125"/>
    </source>
</evidence>
<dbReference type="AlphaFoldDB" id="A0AAD5E9N4"/>
<evidence type="ECO:0000313" key="9">
    <source>
        <dbReference type="EMBL" id="KAI8579229.1"/>
    </source>
</evidence>
<comment type="caution">
    <text evidence="9">The sequence shown here is derived from an EMBL/GenBank/DDBJ whole genome shotgun (WGS) entry which is preliminary data.</text>
</comment>
<protein>
    <recommendedName>
        <fullName evidence="8">Homeobox domain-containing protein</fullName>
    </recommendedName>
</protein>